<dbReference type="AlphaFoldDB" id="A0A1I2YYU5"/>
<organism evidence="4 5">
    <name type="scientific">Halorubrum aquaticum</name>
    <dbReference type="NCBI Taxonomy" id="387340"/>
    <lineage>
        <taxon>Archaea</taxon>
        <taxon>Methanobacteriati</taxon>
        <taxon>Methanobacteriota</taxon>
        <taxon>Stenosarchaea group</taxon>
        <taxon>Halobacteria</taxon>
        <taxon>Halobacteriales</taxon>
        <taxon>Haloferacaceae</taxon>
        <taxon>Halorubrum</taxon>
    </lineage>
</organism>
<accession>A0A1I2YYU5</accession>
<dbReference type="RefSeq" id="WP_149782873.1">
    <property type="nucleotide sequence ID" value="NZ_BAAADP010000001.1"/>
</dbReference>
<protein>
    <recommendedName>
        <fullName evidence="3">HTH bat-type domain-containing protein</fullName>
    </recommendedName>
</protein>
<dbReference type="InterPro" id="IPR036388">
    <property type="entry name" value="WH-like_DNA-bd_sf"/>
</dbReference>
<dbReference type="PANTHER" id="PTHR34236:SF1">
    <property type="entry name" value="DIMETHYL SULFOXIDE REDUCTASE TRANSCRIPTIONAL ACTIVATOR"/>
    <property type="match status" value="1"/>
</dbReference>
<keyword evidence="2" id="KW-0804">Transcription</keyword>
<dbReference type="InterPro" id="IPR007050">
    <property type="entry name" value="HTH_bacterioopsin"/>
</dbReference>
<sequence>MSALEANDADGWSGTRLTLDLWHPNCWAIEATSRTDGGVLAHAIYNSPKTDGETPNTVNGLFTAFADTNEEVEALLDAIRASEHSGDLMELQQRFGRARDAPGNVVREFFVEYDPTDMVCPTLLENGFVHSAPVRIEDGHEEWQVCFVGERSGIRESLDAVRETADAEVSIESMSSSGAGQKTAREHRLDTLTTTQREVYEHAREQGYYEWPRGASTRELADDLGVSKTTMLEHLRKAESKLLDP</sequence>
<evidence type="ECO:0000259" key="3">
    <source>
        <dbReference type="Pfam" id="PF04967"/>
    </source>
</evidence>
<dbReference type="Pfam" id="PF04967">
    <property type="entry name" value="HTH_10"/>
    <property type="match status" value="1"/>
</dbReference>
<dbReference type="PANTHER" id="PTHR34236">
    <property type="entry name" value="DIMETHYL SULFOXIDE REDUCTASE TRANSCRIPTIONAL ACTIVATOR"/>
    <property type="match status" value="1"/>
</dbReference>
<dbReference type="Proteomes" id="UP000323537">
    <property type="component" value="Unassembled WGS sequence"/>
</dbReference>
<reference evidence="4 5" key="1">
    <citation type="submission" date="2016-10" db="EMBL/GenBank/DDBJ databases">
        <authorList>
            <person name="Varghese N."/>
            <person name="Submissions S."/>
        </authorList>
    </citation>
    <scope>NUCLEOTIDE SEQUENCE [LARGE SCALE GENOMIC DNA]</scope>
    <source>
        <strain evidence="4 5">CGMCC 1.6377</strain>
    </source>
</reference>
<dbReference type="EMBL" id="FOPZ01000001">
    <property type="protein sequence ID" value="SFH30827.1"/>
    <property type="molecule type" value="Genomic_DNA"/>
</dbReference>
<feature type="domain" description="HTH bat-type" evidence="3">
    <location>
        <begin position="192"/>
        <end position="243"/>
    </location>
</feature>
<evidence type="ECO:0000256" key="1">
    <source>
        <dbReference type="ARBA" id="ARBA00023015"/>
    </source>
</evidence>
<proteinExistence type="predicted"/>
<evidence type="ECO:0000313" key="5">
    <source>
        <dbReference type="Proteomes" id="UP000323537"/>
    </source>
</evidence>
<name>A0A1I2YYU5_9EURY</name>
<keyword evidence="1" id="KW-0805">Transcription regulation</keyword>
<evidence type="ECO:0000256" key="2">
    <source>
        <dbReference type="ARBA" id="ARBA00023163"/>
    </source>
</evidence>
<keyword evidence="5" id="KW-1185">Reference proteome</keyword>
<gene>
    <name evidence="4" type="ORF">SAMN04488066_10167</name>
</gene>
<evidence type="ECO:0000313" key="4">
    <source>
        <dbReference type="EMBL" id="SFH30827.1"/>
    </source>
</evidence>
<dbReference type="Gene3D" id="1.10.10.10">
    <property type="entry name" value="Winged helix-like DNA-binding domain superfamily/Winged helix DNA-binding domain"/>
    <property type="match status" value="1"/>
</dbReference>
<dbReference type="OrthoDB" id="194721at2157"/>